<dbReference type="Pfam" id="PF13425">
    <property type="entry name" value="O-antigen_lig"/>
    <property type="match status" value="1"/>
</dbReference>
<dbReference type="InterPro" id="IPR051533">
    <property type="entry name" value="WaaL-like"/>
</dbReference>
<protein>
    <submittedName>
        <fullName evidence="2">Uncharacterized protein</fullName>
    </submittedName>
</protein>
<feature type="transmembrane region" description="Helical" evidence="1">
    <location>
        <begin position="192"/>
        <end position="208"/>
    </location>
</feature>
<evidence type="ECO:0000256" key="1">
    <source>
        <dbReference type="SAM" id="Phobius"/>
    </source>
</evidence>
<sequence>MLKTEKRNKVLWLSMLFLLLQPIIDVLTSLSIRLNDQAFTLGLAMRFCFLLFICVYLLFTSYVRKPVILGYLLLFGLFIVISIGVQFMVKPVFMWGTELKWLLKNVYFVVCFLFFLVAFRRGFRISPLYYLMIAVILTGAMMTVAGLSDTAFPSYDYWKSGHVGWFYAGNEIGAILAMGLPVVLYFALKGSWWLMVGLLTVMYGLLALGTKVGYGAILITLLISIGTSIVLRLVKREYIQRTKLVTLGILFIVFILMTPYTPVAHNMELQLDWLGVSKEEGKTQVITSEQKDNIVYSGRETYWEEYQAYFQEAPWMQKLFGMGYGGNFTDEAKTIEMDFLDLFYSLGMIGFSLYLLPFVYMLWQLIKQAFQNMKRMMDLEVILVLSGIALGLGIAFIAGHVLTAPGVSIYLAVLMAWMAGGIQYVQLENSMN</sequence>
<feature type="transmembrane region" description="Helical" evidence="1">
    <location>
        <begin position="342"/>
        <end position="360"/>
    </location>
</feature>
<feature type="transmembrane region" description="Helical" evidence="1">
    <location>
        <begin position="245"/>
        <end position="263"/>
    </location>
</feature>
<accession>A0A248TJ57</accession>
<reference evidence="2 3" key="1">
    <citation type="submission" date="2017-08" db="EMBL/GenBank/DDBJ databases">
        <title>Complete Genome Sequence of Bacillus kochii Oregon-R-modENCODE STRAIN BDGP4, isolated from Drosophila melanogaster gut.</title>
        <authorList>
            <person name="Wan K.H."/>
            <person name="Yu C."/>
            <person name="Park S."/>
            <person name="Hammonds A.S."/>
            <person name="Booth B.W."/>
            <person name="Celniker S.E."/>
        </authorList>
    </citation>
    <scope>NUCLEOTIDE SEQUENCE [LARGE SCALE GENOMIC DNA]</scope>
    <source>
        <strain evidence="2 3">BDGP4</strain>
    </source>
</reference>
<dbReference type="KEGG" id="bko:CKF48_13465"/>
<feature type="transmembrane region" description="Helical" evidence="1">
    <location>
        <begin position="71"/>
        <end position="89"/>
    </location>
</feature>
<organism evidence="2 3">
    <name type="scientific">Cytobacillus kochii</name>
    <dbReference type="NCBI Taxonomy" id="859143"/>
    <lineage>
        <taxon>Bacteria</taxon>
        <taxon>Bacillati</taxon>
        <taxon>Bacillota</taxon>
        <taxon>Bacilli</taxon>
        <taxon>Bacillales</taxon>
        <taxon>Bacillaceae</taxon>
        <taxon>Cytobacillus</taxon>
    </lineage>
</organism>
<gene>
    <name evidence="2" type="ORF">CKF48_13465</name>
</gene>
<feature type="transmembrane region" description="Helical" evidence="1">
    <location>
        <begin position="408"/>
        <end position="427"/>
    </location>
</feature>
<evidence type="ECO:0000313" key="3">
    <source>
        <dbReference type="Proteomes" id="UP000215137"/>
    </source>
</evidence>
<dbReference type="AlphaFoldDB" id="A0A248TJ57"/>
<keyword evidence="1" id="KW-0472">Membrane</keyword>
<feature type="transmembrane region" description="Helical" evidence="1">
    <location>
        <begin position="38"/>
        <end position="59"/>
    </location>
</feature>
<dbReference type="PANTHER" id="PTHR37422:SF13">
    <property type="entry name" value="LIPOPOLYSACCHARIDE BIOSYNTHESIS PROTEIN PA4999-RELATED"/>
    <property type="match status" value="1"/>
</dbReference>
<dbReference type="InterPro" id="IPR049504">
    <property type="entry name" value="O-antigen_lig"/>
</dbReference>
<feature type="transmembrane region" description="Helical" evidence="1">
    <location>
        <begin position="167"/>
        <end position="187"/>
    </location>
</feature>
<keyword evidence="1" id="KW-0812">Transmembrane</keyword>
<evidence type="ECO:0000313" key="2">
    <source>
        <dbReference type="EMBL" id="ASV68244.1"/>
    </source>
</evidence>
<dbReference type="OrthoDB" id="2281244at2"/>
<feature type="transmembrane region" description="Helical" evidence="1">
    <location>
        <begin position="101"/>
        <end position="119"/>
    </location>
</feature>
<keyword evidence="1" id="KW-1133">Transmembrane helix</keyword>
<feature type="transmembrane region" description="Helical" evidence="1">
    <location>
        <begin position="381"/>
        <end position="402"/>
    </location>
</feature>
<dbReference type="EMBL" id="CP022983">
    <property type="protein sequence ID" value="ASV68244.1"/>
    <property type="molecule type" value="Genomic_DNA"/>
</dbReference>
<feature type="transmembrane region" description="Helical" evidence="1">
    <location>
        <begin position="214"/>
        <end position="233"/>
    </location>
</feature>
<dbReference type="PANTHER" id="PTHR37422">
    <property type="entry name" value="TEICHURONIC ACID BIOSYNTHESIS PROTEIN TUAE"/>
    <property type="match status" value="1"/>
</dbReference>
<proteinExistence type="predicted"/>
<keyword evidence="3" id="KW-1185">Reference proteome</keyword>
<dbReference type="RefSeq" id="WP_095371814.1">
    <property type="nucleotide sequence ID" value="NZ_CP022983.1"/>
</dbReference>
<name>A0A248TJ57_9BACI</name>
<feature type="transmembrane region" description="Helical" evidence="1">
    <location>
        <begin position="128"/>
        <end position="147"/>
    </location>
</feature>
<dbReference type="Proteomes" id="UP000215137">
    <property type="component" value="Chromosome"/>
</dbReference>